<evidence type="ECO:0000256" key="8">
    <source>
        <dbReference type="ARBA" id="ARBA00022737"/>
    </source>
</evidence>
<dbReference type="Gene3D" id="3.80.10.10">
    <property type="entry name" value="Ribonuclease Inhibitor"/>
    <property type="match status" value="2"/>
</dbReference>
<dbReference type="SUPFAM" id="SSF47986">
    <property type="entry name" value="DEATH domain"/>
    <property type="match status" value="2"/>
</dbReference>
<keyword evidence="10" id="KW-0067">ATP-binding</keyword>
<evidence type="ECO:0000256" key="4">
    <source>
        <dbReference type="ARBA" id="ARBA00022475"/>
    </source>
</evidence>
<dbReference type="GO" id="GO:0045087">
    <property type="term" value="P:innate immune response"/>
    <property type="evidence" value="ECO:0007669"/>
    <property type="project" value="UniProtKB-KW"/>
</dbReference>
<comment type="subcellular location">
    <subcellularLocation>
        <location evidence="1">Basolateral cell membrane</location>
    </subcellularLocation>
    <subcellularLocation>
        <location evidence="2">Cell membrane</location>
        <topology evidence="2">Lipid-anchor</topology>
    </subcellularLocation>
    <subcellularLocation>
        <location evidence="3">Cytoplasm</location>
    </subcellularLocation>
</comment>
<comment type="similarity">
    <text evidence="16">Belongs to the NOD1-NOD2 family.</text>
</comment>
<dbReference type="InterPro" id="IPR051261">
    <property type="entry name" value="NLR"/>
</dbReference>
<dbReference type="Pfam" id="PF17776">
    <property type="entry name" value="NLRC4_HD2"/>
    <property type="match status" value="1"/>
</dbReference>
<dbReference type="InterPro" id="IPR011029">
    <property type="entry name" value="DEATH-like_dom_sf"/>
</dbReference>
<dbReference type="SUPFAM" id="SSF52540">
    <property type="entry name" value="P-loop containing nucleoside triphosphate hydrolases"/>
    <property type="match status" value="1"/>
</dbReference>
<dbReference type="InterPro" id="IPR041075">
    <property type="entry name" value="NOD1/2_WH"/>
</dbReference>
<evidence type="ECO:0000256" key="9">
    <source>
        <dbReference type="ARBA" id="ARBA00022741"/>
    </source>
</evidence>
<keyword evidence="7" id="KW-0433">Leucine-rich repeat</keyword>
<dbReference type="EMBL" id="JAUCMX010000026">
    <property type="protein sequence ID" value="KAK3510292.1"/>
    <property type="molecule type" value="Genomic_DNA"/>
</dbReference>
<dbReference type="InterPro" id="IPR001611">
    <property type="entry name" value="Leu-rich_rpt"/>
</dbReference>
<keyword evidence="14" id="KW-0564">Palmitate</keyword>
<evidence type="ECO:0000313" key="20">
    <source>
        <dbReference type="Proteomes" id="UP001274896"/>
    </source>
</evidence>
<dbReference type="InterPro" id="IPR032675">
    <property type="entry name" value="LRR_dom_sf"/>
</dbReference>
<dbReference type="SMART" id="SM00368">
    <property type="entry name" value="LRR_RI"/>
    <property type="match status" value="5"/>
</dbReference>
<accession>A0AAE0PYH3</accession>
<dbReference type="Pfam" id="PF17779">
    <property type="entry name" value="WHD_NOD2"/>
    <property type="match status" value="1"/>
</dbReference>
<feature type="domain" description="CARD" evidence="17">
    <location>
        <begin position="108"/>
        <end position="189"/>
    </location>
</feature>
<proteinExistence type="inferred from homology"/>
<dbReference type="GO" id="GO:0005737">
    <property type="term" value="C:cytoplasm"/>
    <property type="evidence" value="ECO:0007669"/>
    <property type="project" value="UniProtKB-SubCell"/>
</dbReference>
<evidence type="ECO:0000256" key="16">
    <source>
        <dbReference type="ARBA" id="ARBA00038296"/>
    </source>
</evidence>
<keyword evidence="9" id="KW-0547">Nucleotide-binding</keyword>
<dbReference type="PROSITE" id="PS50837">
    <property type="entry name" value="NACHT"/>
    <property type="match status" value="1"/>
</dbReference>
<evidence type="ECO:0000256" key="13">
    <source>
        <dbReference type="ARBA" id="ARBA00023136"/>
    </source>
</evidence>
<dbReference type="PANTHER" id="PTHR24106">
    <property type="entry name" value="NACHT, LRR AND CARD DOMAINS-CONTAINING"/>
    <property type="match status" value="1"/>
</dbReference>
<dbReference type="SUPFAM" id="SSF52047">
    <property type="entry name" value="RNI-like"/>
    <property type="match status" value="1"/>
</dbReference>
<keyword evidence="4" id="KW-1003">Cell membrane</keyword>
<dbReference type="InterPro" id="IPR001315">
    <property type="entry name" value="CARD"/>
</dbReference>
<dbReference type="GO" id="GO:0042981">
    <property type="term" value="P:regulation of apoptotic process"/>
    <property type="evidence" value="ECO:0007669"/>
    <property type="project" value="InterPro"/>
</dbReference>
<keyword evidence="20" id="KW-1185">Reference proteome</keyword>
<name>A0AAE0PYH3_9TELE</name>
<keyword evidence="13" id="KW-0472">Membrane</keyword>
<feature type="domain" description="CARD" evidence="17">
    <location>
        <begin position="1"/>
        <end position="83"/>
    </location>
</feature>
<keyword evidence="15" id="KW-0449">Lipoprotein</keyword>
<reference evidence="19" key="1">
    <citation type="submission" date="2023-06" db="EMBL/GenBank/DDBJ databases">
        <title>Male Hemibagrus guttatus genome.</title>
        <authorList>
            <person name="Bian C."/>
        </authorList>
    </citation>
    <scope>NUCLEOTIDE SEQUENCE</scope>
    <source>
        <strain evidence="19">Male_cb2023</strain>
        <tissue evidence="19">Muscle</tissue>
    </source>
</reference>
<dbReference type="InterPro" id="IPR041267">
    <property type="entry name" value="NLRP_HD2"/>
</dbReference>
<dbReference type="InterPro" id="IPR007111">
    <property type="entry name" value="NACHT_NTPase"/>
</dbReference>
<protein>
    <recommendedName>
        <fullName evidence="21">Nucleotide-binding oligomerization domain containing 2</fullName>
    </recommendedName>
</protein>
<evidence type="ECO:0000256" key="2">
    <source>
        <dbReference type="ARBA" id="ARBA00004193"/>
    </source>
</evidence>
<dbReference type="InterPro" id="IPR027417">
    <property type="entry name" value="P-loop_NTPase"/>
</dbReference>
<dbReference type="GO" id="GO:0016323">
    <property type="term" value="C:basolateral plasma membrane"/>
    <property type="evidence" value="ECO:0007669"/>
    <property type="project" value="UniProtKB-SubCell"/>
</dbReference>
<dbReference type="Proteomes" id="UP001274896">
    <property type="component" value="Unassembled WGS sequence"/>
</dbReference>
<gene>
    <name evidence="19" type="ORF">QTP70_033545</name>
</gene>
<evidence type="ECO:0008006" key="21">
    <source>
        <dbReference type="Google" id="ProtNLM"/>
    </source>
</evidence>
<evidence type="ECO:0000256" key="1">
    <source>
        <dbReference type="ARBA" id="ARBA00004187"/>
    </source>
</evidence>
<dbReference type="Gene3D" id="1.10.533.10">
    <property type="entry name" value="Death Domain, Fas"/>
    <property type="match status" value="2"/>
</dbReference>
<organism evidence="19 20">
    <name type="scientific">Hemibagrus guttatus</name>
    <dbReference type="NCBI Taxonomy" id="175788"/>
    <lineage>
        <taxon>Eukaryota</taxon>
        <taxon>Metazoa</taxon>
        <taxon>Chordata</taxon>
        <taxon>Craniata</taxon>
        <taxon>Vertebrata</taxon>
        <taxon>Euteleostomi</taxon>
        <taxon>Actinopterygii</taxon>
        <taxon>Neopterygii</taxon>
        <taxon>Teleostei</taxon>
        <taxon>Ostariophysi</taxon>
        <taxon>Siluriformes</taxon>
        <taxon>Bagridae</taxon>
        <taxon>Hemibagrus</taxon>
    </lineage>
</organism>
<dbReference type="Pfam" id="PF13516">
    <property type="entry name" value="LRR_6"/>
    <property type="match status" value="3"/>
</dbReference>
<keyword evidence="6" id="KW-0399">Innate immunity</keyword>
<evidence type="ECO:0000256" key="11">
    <source>
        <dbReference type="ARBA" id="ARBA00022843"/>
    </source>
</evidence>
<keyword evidence="5" id="KW-0963">Cytoplasm</keyword>
<dbReference type="SMART" id="SM00114">
    <property type="entry name" value="CARD"/>
    <property type="match status" value="2"/>
</dbReference>
<evidence type="ECO:0000256" key="12">
    <source>
        <dbReference type="ARBA" id="ARBA00022859"/>
    </source>
</evidence>
<dbReference type="PROSITE" id="PS50209">
    <property type="entry name" value="CARD"/>
    <property type="match status" value="2"/>
</dbReference>
<dbReference type="GO" id="GO:0005524">
    <property type="term" value="F:ATP binding"/>
    <property type="evidence" value="ECO:0007669"/>
    <property type="project" value="UniProtKB-KW"/>
</dbReference>
<dbReference type="Gene3D" id="3.40.50.300">
    <property type="entry name" value="P-loop containing nucleotide triphosphate hydrolases"/>
    <property type="match status" value="1"/>
</dbReference>
<evidence type="ECO:0000256" key="10">
    <source>
        <dbReference type="ARBA" id="ARBA00022840"/>
    </source>
</evidence>
<evidence type="ECO:0000256" key="7">
    <source>
        <dbReference type="ARBA" id="ARBA00022614"/>
    </source>
</evidence>
<evidence type="ECO:0000256" key="3">
    <source>
        <dbReference type="ARBA" id="ARBA00004496"/>
    </source>
</evidence>
<evidence type="ECO:0000256" key="6">
    <source>
        <dbReference type="ARBA" id="ARBA00022588"/>
    </source>
</evidence>
<dbReference type="Pfam" id="PF05729">
    <property type="entry name" value="NACHT"/>
    <property type="match status" value="1"/>
</dbReference>
<evidence type="ECO:0000256" key="15">
    <source>
        <dbReference type="ARBA" id="ARBA00023288"/>
    </source>
</evidence>
<dbReference type="Pfam" id="PF00619">
    <property type="entry name" value="CARD"/>
    <property type="match status" value="2"/>
</dbReference>
<dbReference type="AlphaFoldDB" id="A0AAE0PYH3"/>
<keyword evidence="8" id="KW-0677">Repeat</keyword>
<evidence type="ECO:0000256" key="14">
    <source>
        <dbReference type="ARBA" id="ARBA00023139"/>
    </source>
</evidence>
<keyword evidence="12" id="KW-0391">Immunity</keyword>
<evidence type="ECO:0000256" key="5">
    <source>
        <dbReference type="ARBA" id="ARBA00022490"/>
    </source>
</evidence>
<sequence length="1043" mass="117764">MCAQQLVLRQRTELLGALCCGGSAEPLDSVLDFLLSWDVLIWEDYHNVQGLNKPLCSKTRDLLDLVYTKGEESCSLLLAAFDQVLPEAQKAGLCFGKAHSKPRDIKKTPTSASEALLIDRPALVKKIRDHLDGVLDALMQAGCFTSQDCDEVLLPVYTSSQKVRKLLDQVRFRGEGAAKTLLQYLQHIDSQPQCVKEERQLSTECFDYQTKLRGSVKLQSQSLSTYGVTERFSLDDIYTDGLLEVVQKDREVTALGLQDVVGLLGTINEEADTILVSGEAGTGKSTLLQRLHLLWAQGTLLTDILLLFPFSCRKLNAEQRILSLKELLFQHCCWPDRGQDENFQFILDHPHRVLFTFDGLDEFRQSFTDEERHCCPTQQAPVHILLFNLLQGTLMKGVRKVITSRPHAVSPSMKHYLRKEVLVKGFSPVGIDQFVRKHHNDANIATRVVEALRAKTALLGLCHIPVFCWIISKCYKELLGCGEGSPQTVTDVYLMVLKHFLQKQVPQQCRTLGQIWLHEHIEMVRRLGQLALEGLETSCYLFTESDLQKCSITKQDIDLGFLIQCKDFSDHTDFKHYEFLHITMQCFFAALYIVLDKSGNCSVILNLFQSHSKQPGVFNHTNCFVHCMKHVADDCSVAETPNLQITSEFVAGLLSQRCRSLLVQSCPATLLERKSKQVMKCLSKGLQKHFRSIPPPVKGEKKSMHAMPSFVWLIKCIYEMQESEIAKDAVAKLEVEHFKLIYCNIGPVECTALAYVLRYLQNPVGIQLDFNSVGDVGLEQLLPCLHICHSLYLRNNNISDEGVRKLVEKGVHWECFKKLALFNNNLTDDCTKDFAQLLQTKNNFLALRLGNNNITSQGAEQLAEGLRCNTSLKYLGLWGNKIGDKGAEALADALKESTTLIWLSSSGVSSRFSGFLLQSKDTHCRLIGIFKLCIKPLLSLFFDWVTRKMTFEGHYLGFSFLENNVVMCLCASVWKFIRSLADNRVGNPGARALAELVKRSTTLEGLWLNQNHISRDGVERLIEALKVNATIREVCTMLQYFFQ</sequence>
<comment type="caution">
    <text evidence="19">The sequence shown here is derived from an EMBL/GenBank/DDBJ whole genome shotgun (WGS) entry which is preliminary data.</text>
</comment>
<feature type="domain" description="NACHT" evidence="18">
    <location>
        <begin position="272"/>
        <end position="408"/>
    </location>
</feature>
<dbReference type="FunFam" id="3.40.50.300:FF:000940">
    <property type="entry name" value="Nucleotide-binding oligomerization domain-containing protein 2"/>
    <property type="match status" value="1"/>
</dbReference>
<evidence type="ECO:0000259" key="18">
    <source>
        <dbReference type="PROSITE" id="PS50837"/>
    </source>
</evidence>
<evidence type="ECO:0000259" key="17">
    <source>
        <dbReference type="PROSITE" id="PS50209"/>
    </source>
</evidence>
<keyword evidence="11" id="KW-0832">Ubl conjugation</keyword>
<evidence type="ECO:0000313" key="19">
    <source>
        <dbReference type="EMBL" id="KAK3510292.1"/>
    </source>
</evidence>